<reference evidence="11" key="1">
    <citation type="journal article" date="2019" name="Nat. Commun.">
        <title>The genome of broomcorn millet.</title>
        <authorList>
            <person name="Zou C."/>
            <person name="Miki D."/>
            <person name="Li D."/>
            <person name="Tang Q."/>
            <person name="Xiao L."/>
            <person name="Rajput S."/>
            <person name="Deng P."/>
            <person name="Jia W."/>
            <person name="Huang R."/>
            <person name="Zhang M."/>
            <person name="Sun Y."/>
            <person name="Hu J."/>
            <person name="Fu X."/>
            <person name="Schnable P.S."/>
            <person name="Li F."/>
            <person name="Zhang H."/>
            <person name="Feng B."/>
            <person name="Zhu X."/>
            <person name="Liu R."/>
            <person name="Schnable J.C."/>
            <person name="Zhu J.-K."/>
            <person name="Zhang H."/>
        </authorList>
    </citation>
    <scope>NUCLEOTIDE SEQUENCE [LARGE SCALE GENOMIC DNA]</scope>
</reference>
<feature type="domain" description="HTH myb-type" evidence="9">
    <location>
        <begin position="168"/>
        <end position="218"/>
    </location>
</feature>
<comment type="caution">
    <text evidence="10">The sequence shown here is derived from an EMBL/GenBank/DDBJ whole genome shotgun (WGS) entry which is preliminary data.</text>
</comment>
<dbReference type="STRING" id="4540.A0A3L6R5F0"/>
<dbReference type="GO" id="GO:0000978">
    <property type="term" value="F:RNA polymerase II cis-regulatory region sequence-specific DNA binding"/>
    <property type="evidence" value="ECO:0007669"/>
    <property type="project" value="TreeGrafter"/>
</dbReference>
<evidence type="ECO:0000256" key="3">
    <source>
        <dbReference type="ARBA" id="ARBA00023015"/>
    </source>
</evidence>
<dbReference type="GO" id="GO:0000981">
    <property type="term" value="F:DNA-binding transcription factor activity, RNA polymerase II-specific"/>
    <property type="evidence" value="ECO:0007669"/>
    <property type="project" value="TreeGrafter"/>
</dbReference>
<feature type="domain" description="HTH myb-type" evidence="9">
    <location>
        <begin position="112"/>
        <end position="167"/>
    </location>
</feature>
<dbReference type="FunFam" id="1.10.10.60:FF:000016">
    <property type="entry name" value="Transcriptional activator Myb isoform A"/>
    <property type="match status" value="1"/>
</dbReference>
<feature type="region of interest" description="Disordered" evidence="7">
    <location>
        <begin position="44"/>
        <end position="72"/>
    </location>
</feature>
<dbReference type="SUPFAM" id="SSF46689">
    <property type="entry name" value="Homeodomain-like"/>
    <property type="match status" value="2"/>
</dbReference>
<dbReference type="GO" id="GO:0005634">
    <property type="term" value="C:nucleus"/>
    <property type="evidence" value="ECO:0007669"/>
    <property type="project" value="UniProtKB-SubCell"/>
</dbReference>
<dbReference type="SMART" id="SM00717">
    <property type="entry name" value="SANT"/>
    <property type="match status" value="3"/>
</dbReference>
<dbReference type="Proteomes" id="UP000275267">
    <property type="component" value="Unassembled WGS sequence"/>
</dbReference>
<dbReference type="PROSITE" id="PS50090">
    <property type="entry name" value="MYB_LIKE"/>
    <property type="match status" value="3"/>
</dbReference>
<feature type="compositionally biased region" description="Basic residues" evidence="7">
    <location>
        <begin position="53"/>
        <end position="65"/>
    </location>
</feature>
<dbReference type="Gene3D" id="1.10.10.60">
    <property type="entry name" value="Homeodomain-like"/>
    <property type="match status" value="3"/>
</dbReference>
<proteinExistence type="predicted"/>
<dbReference type="PROSITE" id="PS51294">
    <property type="entry name" value="HTH_MYB"/>
    <property type="match status" value="3"/>
</dbReference>
<accession>A0A3L6R5F0</accession>
<evidence type="ECO:0000256" key="1">
    <source>
        <dbReference type="ARBA" id="ARBA00004123"/>
    </source>
</evidence>
<dbReference type="Pfam" id="PF00249">
    <property type="entry name" value="Myb_DNA-binding"/>
    <property type="match status" value="3"/>
</dbReference>
<feature type="domain" description="HTH myb-type" evidence="9">
    <location>
        <begin position="65"/>
        <end position="111"/>
    </location>
</feature>
<dbReference type="OrthoDB" id="2143914at2759"/>
<keyword evidence="6" id="KW-0539">Nucleus</keyword>
<evidence type="ECO:0000313" key="11">
    <source>
        <dbReference type="Proteomes" id="UP000275267"/>
    </source>
</evidence>
<evidence type="ECO:0000259" key="9">
    <source>
        <dbReference type="PROSITE" id="PS51294"/>
    </source>
</evidence>
<dbReference type="InterPro" id="IPR009057">
    <property type="entry name" value="Homeodomain-like_sf"/>
</dbReference>
<dbReference type="EMBL" id="PQIB02000009">
    <property type="protein sequence ID" value="RLM97733.1"/>
    <property type="molecule type" value="Genomic_DNA"/>
</dbReference>
<evidence type="ECO:0000256" key="6">
    <source>
        <dbReference type="ARBA" id="ARBA00023242"/>
    </source>
</evidence>
<evidence type="ECO:0000256" key="2">
    <source>
        <dbReference type="ARBA" id="ARBA00022737"/>
    </source>
</evidence>
<keyword evidence="5" id="KW-0804">Transcription</keyword>
<evidence type="ECO:0000313" key="10">
    <source>
        <dbReference type="EMBL" id="RLM97733.1"/>
    </source>
</evidence>
<name>A0A3L6R5F0_PANMI</name>
<keyword evidence="4" id="KW-0238">DNA-binding</keyword>
<sequence>MAAVKVEEHEGSAGKWWNLAASSPSTSVSEAGSYGGGARMSSVVSSPADSVSGHRRTSGPVRRAKGGWTTEEDETLRKAVDACNGKNWKKIAESFPDRTAVQCLHRWQKVINPELIKGPWTQEEDDIIINMVKKYGAKKWSLIARSLNGRIGKQCRERWHNHLDPQINKDAWTVEEERVVADAHRLHGNKWAEIAKLLPGRTDNSIKNHWNSSLRKRLGDYNASSPLPVSVHMVRNSLKHEKAKLTNGNHIDLNKEPNINLNHPPEIADHSEHTTDLRACSLKNIKSCSDFLSLAIPTAQPETHGALEEGDYSDVALAAIQGLKMDSIHDKGTEINFVCKERSKIDSLNVEVLKLDHVTDTMGYSGSAKVEGKTVNNVCALSLPNESNSFGSLCYKIPKLEDVVPSHSPVFSTHHVQQCWGDGFQSPVGYTTSPGVEDIYQLSAESILKSAAENFPGTPSILRRRKRETAAHAEDSNFKIDILNSDSYHTPLGKCTAESPHSFKTATFLSLGPPSNEGLSAALGSIDVSPPYRLRSKRMAILRVVEKKHLDFSLDGMDNFDTPNTTKKSSSCTECTNSCTDVSSEHMIGLEILAKDFARTTQVRCDLILQHPETTVSMLKSAGKSGVS</sequence>
<feature type="domain" description="Myb-like" evidence="8">
    <location>
        <begin position="60"/>
        <end position="111"/>
    </location>
</feature>
<dbReference type="InterPro" id="IPR017930">
    <property type="entry name" value="Myb_dom"/>
</dbReference>
<feature type="domain" description="Myb-like" evidence="8">
    <location>
        <begin position="164"/>
        <end position="214"/>
    </location>
</feature>
<keyword evidence="2" id="KW-0677">Repeat</keyword>
<dbReference type="PANTHER" id="PTHR45614:SF61">
    <property type="entry name" value="OS05G0459000 PROTEIN"/>
    <property type="match status" value="1"/>
</dbReference>
<keyword evidence="3" id="KW-0805">Transcription regulation</keyword>
<keyword evidence="11" id="KW-1185">Reference proteome</keyword>
<gene>
    <name evidence="10" type="ORF">C2845_PM06G19560</name>
</gene>
<evidence type="ECO:0000256" key="4">
    <source>
        <dbReference type="ARBA" id="ARBA00023125"/>
    </source>
</evidence>
<dbReference type="CDD" id="cd00167">
    <property type="entry name" value="SANT"/>
    <property type="match status" value="3"/>
</dbReference>
<dbReference type="FunFam" id="1.10.10.60:FF:000010">
    <property type="entry name" value="Transcriptional activator Myb isoform A"/>
    <property type="match status" value="1"/>
</dbReference>
<dbReference type="AlphaFoldDB" id="A0A3L6R5F0"/>
<protein>
    <submittedName>
        <fullName evidence="10">Myb-related protein A-like</fullName>
    </submittedName>
</protein>
<evidence type="ECO:0000256" key="7">
    <source>
        <dbReference type="SAM" id="MobiDB-lite"/>
    </source>
</evidence>
<dbReference type="InterPro" id="IPR050560">
    <property type="entry name" value="MYB_TF"/>
</dbReference>
<dbReference type="PANTHER" id="PTHR45614">
    <property type="entry name" value="MYB PROTEIN-RELATED"/>
    <property type="match status" value="1"/>
</dbReference>
<evidence type="ECO:0000259" key="8">
    <source>
        <dbReference type="PROSITE" id="PS50090"/>
    </source>
</evidence>
<comment type="subcellular location">
    <subcellularLocation>
        <location evidence="1">Nucleus</location>
    </subcellularLocation>
</comment>
<feature type="domain" description="Myb-like" evidence="8">
    <location>
        <begin position="112"/>
        <end position="163"/>
    </location>
</feature>
<evidence type="ECO:0000256" key="5">
    <source>
        <dbReference type="ARBA" id="ARBA00023163"/>
    </source>
</evidence>
<organism evidence="10 11">
    <name type="scientific">Panicum miliaceum</name>
    <name type="common">Proso millet</name>
    <name type="synonym">Broomcorn millet</name>
    <dbReference type="NCBI Taxonomy" id="4540"/>
    <lineage>
        <taxon>Eukaryota</taxon>
        <taxon>Viridiplantae</taxon>
        <taxon>Streptophyta</taxon>
        <taxon>Embryophyta</taxon>
        <taxon>Tracheophyta</taxon>
        <taxon>Spermatophyta</taxon>
        <taxon>Magnoliopsida</taxon>
        <taxon>Liliopsida</taxon>
        <taxon>Poales</taxon>
        <taxon>Poaceae</taxon>
        <taxon>PACMAD clade</taxon>
        <taxon>Panicoideae</taxon>
        <taxon>Panicodae</taxon>
        <taxon>Paniceae</taxon>
        <taxon>Panicinae</taxon>
        <taxon>Panicum</taxon>
        <taxon>Panicum sect. Panicum</taxon>
    </lineage>
</organism>
<dbReference type="InterPro" id="IPR001005">
    <property type="entry name" value="SANT/Myb"/>
</dbReference>